<evidence type="ECO:0000256" key="4">
    <source>
        <dbReference type="ARBA" id="ARBA00023002"/>
    </source>
</evidence>
<evidence type="ECO:0000256" key="2">
    <source>
        <dbReference type="ARBA" id="ARBA00022857"/>
    </source>
</evidence>
<dbReference type="HOGENOM" id="CLU_016548_0_0_1"/>
<evidence type="ECO:0000256" key="1">
    <source>
        <dbReference type="ARBA" id="ARBA00022516"/>
    </source>
</evidence>
<accession>R9P801</accession>
<dbReference type="InterPro" id="IPR051593">
    <property type="entry name" value="Ergosterol_Biosynth_ERG27"/>
</dbReference>
<keyword evidence="9" id="KW-1185">Reference proteome</keyword>
<dbReference type="GeneID" id="24110330"/>
<reference evidence="9" key="1">
    <citation type="journal article" date="2013" name="Genome Announc.">
        <title>Draft genome sequence of the basidiomycetous yeast-like fungus Pseudozyma hubeiensis SY62, which produces an abundant amount of the biosurfactant mannosylerythritol lipids.</title>
        <authorList>
            <person name="Konishi M."/>
            <person name="Hatada Y."/>
            <person name="Horiuchi J."/>
        </authorList>
    </citation>
    <scope>NUCLEOTIDE SEQUENCE [LARGE SCALE GENOMIC DNA]</scope>
    <source>
        <strain evidence="9">SY62</strain>
    </source>
</reference>
<evidence type="ECO:0000256" key="7">
    <source>
        <dbReference type="SAM" id="MobiDB-lite"/>
    </source>
</evidence>
<evidence type="ECO:0000256" key="5">
    <source>
        <dbReference type="ARBA" id="ARBA00023098"/>
    </source>
</evidence>
<dbReference type="GO" id="GO:0005811">
    <property type="term" value="C:lipid droplet"/>
    <property type="evidence" value="ECO:0007669"/>
    <property type="project" value="TreeGrafter"/>
</dbReference>
<dbReference type="GO" id="GO:0006694">
    <property type="term" value="P:steroid biosynthetic process"/>
    <property type="evidence" value="ECO:0007669"/>
    <property type="project" value="UniProtKB-KW"/>
</dbReference>
<feature type="compositionally biased region" description="Acidic residues" evidence="7">
    <location>
        <begin position="184"/>
        <end position="194"/>
    </location>
</feature>
<dbReference type="eggNOG" id="KOG1478">
    <property type="taxonomic scope" value="Eukaryota"/>
</dbReference>
<feature type="region of interest" description="Disordered" evidence="7">
    <location>
        <begin position="124"/>
        <end position="205"/>
    </location>
</feature>
<gene>
    <name evidence="8" type="ORF">PHSY_005050</name>
</gene>
<comment type="similarity">
    <text evidence="6">Belongs to the short-chain dehydrogenases/reductases (SDR) family. ERG27 subfamily.</text>
</comment>
<organism evidence="8 9">
    <name type="scientific">Pseudozyma hubeiensis (strain SY62)</name>
    <name type="common">Yeast</name>
    <dbReference type="NCBI Taxonomy" id="1305764"/>
    <lineage>
        <taxon>Eukaryota</taxon>
        <taxon>Fungi</taxon>
        <taxon>Dikarya</taxon>
        <taxon>Basidiomycota</taxon>
        <taxon>Ustilaginomycotina</taxon>
        <taxon>Ustilaginomycetes</taxon>
        <taxon>Ustilaginales</taxon>
        <taxon>Ustilaginaceae</taxon>
        <taxon>Pseudozyma</taxon>
    </lineage>
</organism>
<dbReference type="PANTHER" id="PTHR43647:SF1">
    <property type="entry name" value="3-KETO-STEROID REDUCTASE ERG27"/>
    <property type="match status" value="1"/>
</dbReference>
<evidence type="ECO:0000256" key="6">
    <source>
        <dbReference type="ARBA" id="ARBA00023593"/>
    </source>
</evidence>
<dbReference type="STRING" id="1305764.R9P801"/>
<feature type="compositionally biased region" description="Polar residues" evidence="7">
    <location>
        <begin position="646"/>
        <end position="658"/>
    </location>
</feature>
<dbReference type="GO" id="GO:0000253">
    <property type="term" value="F:3-beta-hydroxysteroid 3-dehydrogenase (NADP+) activity"/>
    <property type="evidence" value="ECO:0007669"/>
    <property type="project" value="TreeGrafter"/>
</dbReference>
<dbReference type="EMBL" id="DF238810">
    <property type="protein sequence ID" value="GAC97464.1"/>
    <property type="molecule type" value="Genomic_DNA"/>
</dbReference>
<dbReference type="Proteomes" id="UP000014071">
    <property type="component" value="Unassembled WGS sequence"/>
</dbReference>
<feature type="compositionally biased region" description="Basic and acidic residues" evidence="7">
    <location>
        <begin position="718"/>
        <end position="727"/>
    </location>
</feature>
<evidence type="ECO:0000256" key="3">
    <source>
        <dbReference type="ARBA" id="ARBA00022955"/>
    </source>
</evidence>
<keyword evidence="5" id="KW-0443">Lipid metabolism</keyword>
<feature type="region of interest" description="Disordered" evidence="7">
    <location>
        <begin position="387"/>
        <end position="449"/>
    </location>
</feature>
<protein>
    <submittedName>
        <fullName evidence="8">3-keto sterol reductase</fullName>
    </submittedName>
</protein>
<feature type="region of interest" description="Disordered" evidence="7">
    <location>
        <begin position="42"/>
        <end position="68"/>
    </location>
</feature>
<dbReference type="AlphaFoldDB" id="R9P801"/>
<sequence>MSVAAPAGSQAKDLRPVILVTGANAGVGFGICQRLLVQLSSPTPSDTLPNHPQRSSDPSSQPSPTPFAAPDGCTLILACRNPIKAHKARQQLQQLLKWIENLPEHEDTPTGPPESWAFAFDTTTKDDKLSDPETEQDIRDTPHEDADPALVAHAQENNVRRRRKQRKALANGDDVKQEAGTYSESEDEDADIDADLGSPDLDASLEQRNKRANARYRRRFCQGTRIEFVPLDLGSMGSALECARMVRERYSHVTHVVLNAGSSAWIGMNWLYAVWMIITQFRYAVTWPAYKLQRAGDKSDDNFGWVWQCNVGAHWILVRALLPSLRLTPYSVPSRIIWTSSVEAFSKYYDVSDYQCVDAAKSPLPYESVKYQCELAAFGLDDALQTRRMRTQPGTPMEERSSLLGMSSTESEDMRRSASSASGTPPHGFLGLPPASRPQPGQPEPRSFLAHPGVVASTMMSQFVASWVTVFVVASFYVARWVGSPHHPIDPFKGAVSVSHACLAPQPDPKKRYGSRSDFWGREYVGIENIDYYRPQLGGAGPGVGARLALAGIDPETVQGDTSDTGRVLGMAREYVGLCERTARQVWRSARKGDLPPWSSLAGDEFVVQEHVHQLSTERDDEKQVLDSEDARPPASSKDDADTAITLKTTTVPSSGSSTDDKEWEKSEFGLTSVDFTGSRTIVVQLSTGFVSDKFLVDFDEDSFVKRKFAIPRKNRGHEILPEHDGRPSSVQESQCGAGRTAVGSARIDGGEQSRRDGAFSRKGTRIRFEPSIEPGIRTRSSCAWRALTERKFSRGPRLRNREFDIASGRSTYGNSTLFCRWHKRIDRTLCHDQDEVVTKGGVDREETHCEQVTELAPDAN</sequence>
<dbReference type="OrthoDB" id="331544at2759"/>
<dbReference type="InterPro" id="IPR036291">
    <property type="entry name" value="NAD(P)-bd_dom_sf"/>
</dbReference>
<evidence type="ECO:0000313" key="8">
    <source>
        <dbReference type="EMBL" id="GAC97464.1"/>
    </source>
</evidence>
<name>R9P801_PSEHS</name>
<dbReference type="SUPFAM" id="SSF51735">
    <property type="entry name" value="NAD(P)-binding Rossmann-fold domains"/>
    <property type="match status" value="1"/>
</dbReference>
<evidence type="ECO:0000313" key="9">
    <source>
        <dbReference type="Proteomes" id="UP000014071"/>
    </source>
</evidence>
<feature type="region of interest" description="Disordered" evidence="7">
    <location>
        <begin position="718"/>
        <end position="765"/>
    </location>
</feature>
<dbReference type="Gene3D" id="3.40.50.720">
    <property type="entry name" value="NAD(P)-binding Rossmann-like Domain"/>
    <property type="match status" value="2"/>
</dbReference>
<keyword evidence="2" id="KW-0521">NADP</keyword>
<dbReference type="FunFam" id="3.40.50.720:FF:001378">
    <property type="entry name" value="Related to ERG27-3-keto sterol reductase"/>
    <property type="match status" value="1"/>
</dbReference>
<keyword evidence="4" id="KW-0560">Oxidoreductase</keyword>
<dbReference type="PANTHER" id="PTHR43647">
    <property type="entry name" value="DEHYDROGENASE"/>
    <property type="match status" value="1"/>
</dbReference>
<feature type="compositionally biased region" description="Basic and acidic residues" evidence="7">
    <location>
        <begin position="612"/>
        <end position="641"/>
    </location>
</feature>
<dbReference type="GO" id="GO:0005741">
    <property type="term" value="C:mitochondrial outer membrane"/>
    <property type="evidence" value="ECO:0007669"/>
    <property type="project" value="TreeGrafter"/>
</dbReference>
<keyword evidence="1" id="KW-0444">Lipid biosynthesis</keyword>
<feature type="compositionally biased region" description="Basic and acidic residues" evidence="7">
    <location>
        <begin position="749"/>
        <end position="760"/>
    </location>
</feature>
<dbReference type="GO" id="GO:0005789">
    <property type="term" value="C:endoplasmic reticulum membrane"/>
    <property type="evidence" value="ECO:0007669"/>
    <property type="project" value="TreeGrafter"/>
</dbReference>
<proteinExistence type="inferred from homology"/>
<dbReference type="RefSeq" id="XP_012191051.1">
    <property type="nucleotide sequence ID" value="XM_012335661.1"/>
</dbReference>
<feature type="region of interest" description="Disordered" evidence="7">
    <location>
        <begin position="612"/>
        <end position="664"/>
    </location>
</feature>
<feature type="compositionally biased region" description="Basic and acidic residues" evidence="7">
    <location>
        <begin position="124"/>
        <end position="146"/>
    </location>
</feature>
<keyword evidence="3" id="KW-0752">Steroid biosynthesis</keyword>